<name>A0A8S5URB2_9CAUD</name>
<protein>
    <submittedName>
        <fullName evidence="2">Uncharacterized protein</fullName>
    </submittedName>
</protein>
<proteinExistence type="predicted"/>
<organism evidence="2">
    <name type="scientific">Siphoviridae sp. ct89S11</name>
    <dbReference type="NCBI Taxonomy" id="2825357"/>
    <lineage>
        <taxon>Viruses</taxon>
        <taxon>Duplodnaviria</taxon>
        <taxon>Heunggongvirae</taxon>
        <taxon>Uroviricota</taxon>
        <taxon>Caudoviricetes</taxon>
    </lineage>
</organism>
<evidence type="ECO:0000313" key="2">
    <source>
        <dbReference type="EMBL" id="DAF96910.1"/>
    </source>
</evidence>
<feature type="region of interest" description="Disordered" evidence="1">
    <location>
        <begin position="181"/>
        <end position="234"/>
    </location>
</feature>
<accession>A0A8S5URB2</accession>
<dbReference type="InterPro" id="IPR055635">
    <property type="entry name" value="DUF7211"/>
</dbReference>
<dbReference type="Pfam" id="PF23847">
    <property type="entry name" value="DUF7211"/>
    <property type="match status" value="1"/>
</dbReference>
<reference evidence="2" key="1">
    <citation type="journal article" date="2021" name="Proc. Natl. Acad. Sci. U.S.A.">
        <title>A Catalog of Tens of Thousands of Viruses from Human Metagenomes Reveals Hidden Associations with Chronic Diseases.</title>
        <authorList>
            <person name="Tisza M.J."/>
            <person name="Buck C.B."/>
        </authorList>
    </citation>
    <scope>NUCLEOTIDE SEQUENCE</scope>
    <source>
        <strain evidence="2">Ct89S11</strain>
    </source>
</reference>
<sequence>MATDLSDRERVIEDLVHHGVKGMRWGVITKKVSTGSKATAQAIKKAGAKAAAAKRSHDAKIESKKIKKADIKSRKQFANKSYKKISDAELKSRIQRLEQEKRYRELKADRHLVRGREVTRQILESSLTKAGTYAANKVMRSAFDSAFEGSSHKDVKEKVKKAAKKAKEAADAVEVVAAEVHKQANDFKKPERPTATAVGGKAAPKQIGKKPSYSQTKPSGKPKRRPRNPGSPLK</sequence>
<feature type="compositionally biased region" description="Basic and acidic residues" evidence="1">
    <location>
        <begin position="181"/>
        <end position="192"/>
    </location>
</feature>
<evidence type="ECO:0000256" key="1">
    <source>
        <dbReference type="SAM" id="MobiDB-lite"/>
    </source>
</evidence>
<dbReference type="EMBL" id="BK016123">
    <property type="protein sequence ID" value="DAF96910.1"/>
    <property type="molecule type" value="Genomic_DNA"/>
</dbReference>